<feature type="transmembrane region" description="Helical" evidence="1">
    <location>
        <begin position="118"/>
        <end position="136"/>
    </location>
</feature>
<evidence type="ECO:0000313" key="3">
    <source>
        <dbReference type="Proteomes" id="UP000799777"/>
    </source>
</evidence>
<keyword evidence="1" id="KW-0472">Membrane</keyword>
<protein>
    <submittedName>
        <fullName evidence="2">Uncharacterized protein</fullName>
    </submittedName>
</protein>
<gene>
    <name evidence="2" type="ORF">EK21DRAFT_74570</name>
</gene>
<evidence type="ECO:0000313" key="2">
    <source>
        <dbReference type="EMBL" id="KAF2026275.1"/>
    </source>
</evidence>
<dbReference type="Proteomes" id="UP000799777">
    <property type="component" value="Unassembled WGS sequence"/>
</dbReference>
<keyword evidence="1" id="KW-0812">Transmembrane</keyword>
<dbReference type="OrthoDB" id="3778561at2759"/>
<accession>A0A9P4H286</accession>
<proteinExistence type="predicted"/>
<feature type="non-terminal residue" evidence="2">
    <location>
        <position position="1"/>
    </location>
</feature>
<name>A0A9P4H286_9PLEO</name>
<evidence type="ECO:0000256" key="1">
    <source>
        <dbReference type="SAM" id="Phobius"/>
    </source>
</evidence>
<keyword evidence="1" id="KW-1133">Transmembrane helix</keyword>
<comment type="caution">
    <text evidence="2">The sequence shown here is derived from an EMBL/GenBank/DDBJ whole genome shotgun (WGS) entry which is preliminary data.</text>
</comment>
<dbReference type="AlphaFoldDB" id="A0A9P4H286"/>
<reference evidence="2" key="1">
    <citation type="journal article" date="2020" name="Stud. Mycol.">
        <title>101 Dothideomycetes genomes: a test case for predicting lifestyles and emergence of pathogens.</title>
        <authorList>
            <person name="Haridas S."/>
            <person name="Albert R."/>
            <person name="Binder M."/>
            <person name="Bloem J."/>
            <person name="Labutti K."/>
            <person name="Salamov A."/>
            <person name="Andreopoulos B."/>
            <person name="Baker S."/>
            <person name="Barry K."/>
            <person name="Bills G."/>
            <person name="Bluhm B."/>
            <person name="Cannon C."/>
            <person name="Castanera R."/>
            <person name="Culley D."/>
            <person name="Daum C."/>
            <person name="Ezra D."/>
            <person name="Gonzalez J."/>
            <person name="Henrissat B."/>
            <person name="Kuo A."/>
            <person name="Liang C."/>
            <person name="Lipzen A."/>
            <person name="Lutzoni F."/>
            <person name="Magnuson J."/>
            <person name="Mondo S."/>
            <person name="Nolan M."/>
            <person name="Ohm R."/>
            <person name="Pangilinan J."/>
            <person name="Park H.-J."/>
            <person name="Ramirez L."/>
            <person name="Alfaro M."/>
            <person name="Sun H."/>
            <person name="Tritt A."/>
            <person name="Yoshinaga Y."/>
            <person name="Zwiers L.-H."/>
            <person name="Turgeon B."/>
            <person name="Goodwin S."/>
            <person name="Spatafora J."/>
            <person name="Crous P."/>
            <person name="Grigoriev I."/>
        </authorList>
    </citation>
    <scope>NUCLEOTIDE SEQUENCE</scope>
    <source>
        <strain evidence="2">CBS 110217</strain>
    </source>
</reference>
<organism evidence="2 3">
    <name type="scientific">Setomelanomma holmii</name>
    <dbReference type="NCBI Taxonomy" id="210430"/>
    <lineage>
        <taxon>Eukaryota</taxon>
        <taxon>Fungi</taxon>
        <taxon>Dikarya</taxon>
        <taxon>Ascomycota</taxon>
        <taxon>Pezizomycotina</taxon>
        <taxon>Dothideomycetes</taxon>
        <taxon>Pleosporomycetidae</taxon>
        <taxon>Pleosporales</taxon>
        <taxon>Pleosporineae</taxon>
        <taxon>Phaeosphaeriaceae</taxon>
        <taxon>Setomelanomma</taxon>
    </lineage>
</organism>
<sequence>LEYDVFKSWHKVDALLRDLEYEGLIIEELRDIRGSLPVCSGDWDARVSPGMEIDVICWDGELSEDSSSCGSNDDDEDGGINDVHYRGKHWWFERRRIRVERNTFASKKNRGKEPTRRVLVLGLVTIILFVAAVIVICAI</sequence>
<dbReference type="EMBL" id="ML978246">
    <property type="protein sequence ID" value="KAF2026275.1"/>
    <property type="molecule type" value="Genomic_DNA"/>
</dbReference>
<keyword evidence="3" id="KW-1185">Reference proteome</keyword>